<feature type="domain" description="Disease resistance protein At4g27190-like leucine-rich repeats" evidence="2">
    <location>
        <begin position="901"/>
        <end position="1026"/>
    </location>
</feature>
<evidence type="ECO:0000256" key="1">
    <source>
        <dbReference type="ARBA" id="ARBA00022821"/>
    </source>
</evidence>
<dbReference type="InterPro" id="IPR057135">
    <property type="entry name" value="At4g27190-like_LRR"/>
</dbReference>
<dbReference type="PANTHER" id="PTHR33463">
    <property type="entry name" value="NB-ARC DOMAIN-CONTAINING PROTEIN-RELATED"/>
    <property type="match status" value="1"/>
</dbReference>
<feature type="domain" description="Disease resistance protein At4g27190-like leucine-rich repeats" evidence="2">
    <location>
        <begin position="464"/>
        <end position="582"/>
    </location>
</feature>
<dbReference type="Proteomes" id="UP001603857">
    <property type="component" value="Unassembled WGS sequence"/>
</dbReference>
<protein>
    <recommendedName>
        <fullName evidence="2">Disease resistance protein At4g27190-like leucine-rich repeats domain-containing protein</fullName>
    </recommendedName>
</protein>
<dbReference type="PANTHER" id="PTHR33463:SF198">
    <property type="entry name" value="RPP4C3"/>
    <property type="match status" value="1"/>
</dbReference>
<feature type="domain" description="Disease resistance protein At4g27190-like leucine-rich repeats" evidence="2">
    <location>
        <begin position="1100"/>
        <end position="1172"/>
    </location>
</feature>
<reference evidence="3 4" key="1">
    <citation type="submission" date="2024-08" db="EMBL/GenBank/DDBJ databases">
        <title>Insights into the chromosomal genome structure of Flemingia macrophylla.</title>
        <authorList>
            <person name="Ding Y."/>
            <person name="Zhao Y."/>
            <person name="Bi W."/>
            <person name="Wu M."/>
            <person name="Zhao G."/>
            <person name="Gong Y."/>
            <person name="Li W."/>
            <person name="Zhang P."/>
        </authorList>
    </citation>
    <scope>NUCLEOTIDE SEQUENCE [LARGE SCALE GENOMIC DNA]</scope>
    <source>
        <strain evidence="3">DYQJB</strain>
        <tissue evidence="3">Leaf</tissue>
    </source>
</reference>
<feature type="domain" description="Disease resistance protein At4g27190-like leucine-rich repeats" evidence="2">
    <location>
        <begin position="674"/>
        <end position="740"/>
    </location>
</feature>
<keyword evidence="4" id="KW-1185">Reference proteome</keyword>
<keyword evidence="1" id="KW-0611">Plant defense</keyword>
<accession>A0ABD1MK10</accession>
<dbReference type="InterPro" id="IPR032675">
    <property type="entry name" value="LRR_dom_sf"/>
</dbReference>
<proteinExistence type="predicted"/>
<organism evidence="3 4">
    <name type="scientific">Flemingia macrophylla</name>
    <dbReference type="NCBI Taxonomy" id="520843"/>
    <lineage>
        <taxon>Eukaryota</taxon>
        <taxon>Viridiplantae</taxon>
        <taxon>Streptophyta</taxon>
        <taxon>Embryophyta</taxon>
        <taxon>Tracheophyta</taxon>
        <taxon>Spermatophyta</taxon>
        <taxon>Magnoliopsida</taxon>
        <taxon>eudicotyledons</taxon>
        <taxon>Gunneridae</taxon>
        <taxon>Pentapetalae</taxon>
        <taxon>rosids</taxon>
        <taxon>fabids</taxon>
        <taxon>Fabales</taxon>
        <taxon>Fabaceae</taxon>
        <taxon>Papilionoideae</taxon>
        <taxon>50 kb inversion clade</taxon>
        <taxon>NPAAA clade</taxon>
        <taxon>indigoferoid/millettioid clade</taxon>
        <taxon>Phaseoleae</taxon>
        <taxon>Flemingia</taxon>
    </lineage>
</organism>
<feature type="domain" description="Disease resistance protein At4g27190-like leucine-rich repeats" evidence="2">
    <location>
        <begin position="302"/>
        <end position="402"/>
    </location>
</feature>
<dbReference type="Gene3D" id="3.80.10.10">
    <property type="entry name" value="Ribonuclease Inhibitor"/>
    <property type="match status" value="3"/>
</dbReference>
<sequence length="1197" mass="137327">MAASFKYLEYLNLSDYPRLIEQLWLPACPMLQNSFGNLKRLEAWSCNSLRQVIPSHLLACFENLEELEVYNCSETEVIFNITDEMREQQRKTLGIIRLKRLILWGLPKLEHVWDKDPEGIIDLQVLRVMKVEKCNCLRSLFPAMVAEKDLSLRLEEFEVTECSELVEIFSKGAEEKEEATKKLILSCLRSLTLTKLPKLKYLYRGVERGECDGEEQLLIQIQKVIDIPRLNKLSLDIGDMEVTWDRDSAEQLLFESVTDFEDSLDSGAPLYRFLQMFPNIQKFAFAWCSELTKLGPSGCMVYFSNLTYLEVSNCESLVYLFTSSTAKSLGRLKRLEIKACKSLKEIVSAENESDDEDKEIIFEQLQVLYLQRLEKLRCFYFGNWTLHFPCLEEVYLIDCNRMGSFSRHNRIHNSTKCYTEEDGTPQQCSSDLNSTVHKIFGEKLSMSKHLTIGGVNELEIIQGNILHSLELLTFLDFDEFPYEFLKQMPNIEKLEVRESRFKEIFCLENPNIDEFLSQLEGLGLESLPNLVSIGFENLVPSIASFSNLMDLKVYSCNELLYLFTYSTAKSLGQLKTIEIEWCSSIKEIVVCDKEGGESNEDEIIFPHLKCLTLGFLSKLRSFYEGSVNFPSLDQLMIYECDIMESLCGGTIKAEKLSQVKLNYIDIPLETDDLNSTLMNAFLQKLSNLENVWNKDPQGVLKMQSLCEVEVDNCKRLTNVFPASVANDIEKFENLVVKHCEEFMTIVAKDDAYQRETLSYVKSLTLCDLPKFKYSDTCFIHDATTSKLEHLTLDVNELKKILHEEFLENLLPEFKVFALLFQHKSDEFVQKVSDVEKLVVCDDSFKEIFCHPELKVLRWKSLRELVSVGSKNSWFESFLIGNIKSFEVISCFSSASSLVSCTVSFSNLTYLEVNKCKRMIYLLTSSTAKSLVQLETMEIIDCDSIEEIIGCNKKGDEPNEDEIIFPHLNCLILDGLPKLIGFYKGSLGFPSLDKLKVTKCTMLKYLLTSSAAKSLVQLETMEIIDCDSIEEIIGCNKKGDEPNEDEIIFPHLNCLILDGLPKLIGFYKGSLDFPSLEQLKVTYCRMLKYLLTSSTAKSLVQLKTMEIEWCDSIKEIIVCNKEGDESTEIEIIFLHLNRLTLDELPKLRSFYKGSLSFPSLNKLNVSSCERMKTDLNSFMLNRKTLIDDDFDDDDSSKS</sequence>
<dbReference type="PROSITE" id="PS51450">
    <property type="entry name" value="LRR"/>
    <property type="match status" value="1"/>
</dbReference>
<dbReference type="SUPFAM" id="SSF52058">
    <property type="entry name" value="L domain-like"/>
    <property type="match status" value="2"/>
</dbReference>
<dbReference type="SUPFAM" id="SSF52047">
    <property type="entry name" value="RNI-like"/>
    <property type="match status" value="2"/>
</dbReference>
<evidence type="ECO:0000259" key="2">
    <source>
        <dbReference type="Pfam" id="PF23247"/>
    </source>
</evidence>
<comment type="caution">
    <text evidence="3">The sequence shown here is derived from an EMBL/GenBank/DDBJ whole genome shotgun (WGS) entry which is preliminary data.</text>
</comment>
<dbReference type="EMBL" id="JBGMDY010000004">
    <property type="protein sequence ID" value="KAL2336046.1"/>
    <property type="molecule type" value="Genomic_DNA"/>
</dbReference>
<dbReference type="InterPro" id="IPR001611">
    <property type="entry name" value="Leu-rich_rpt"/>
</dbReference>
<gene>
    <name evidence="3" type="ORF">Fmac_010492</name>
</gene>
<evidence type="ECO:0000313" key="4">
    <source>
        <dbReference type="Proteomes" id="UP001603857"/>
    </source>
</evidence>
<feature type="domain" description="Disease resistance protein At4g27190-like leucine-rich repeats" evidence="2">
    <location>
        <begin position="8"/>
        <end position="148"/>
    </location>
</feature>
<dbReference type="InterPro" id="IPR050905">
    <property type="entry name" value="Plant_NBS-LRR"/>
</dbReference>
<dbReference type="AlphaFoldDB" id="A0ABD1MK10"/>
<evidence type="ECO:0000313" key="3">
    <source>
        <dbReference type="EMBL" id="KAL2336046.1"/>
    </source>
</evidence>
<dbReference type="Pfam" id="PF23247">
    <property type="entry name" value="LRR_RPS2"/>
    <property type="match status" value="6"/>
</dbReference>
<name>A0ABD1MK10_9FABA</name>